<evidence type="ECO:0000259" key="13">
    <source>
        <dbReference type="Pfam" id="PF07524"/>
    </source>
</evidence>
<dbReference type="SUPFAM" id="SSF53474">
    <property type="entry name" value="alpha/beta-Hydrolases"/>
    <property type="match status" value="1"/>
</dbReference>
<evidence type="ECO:0000256" key="7">
    <source>
        <dbReference type="ARBA" id="ARBA00023015"/>
    </source>
</evidence>
<organism evidence="14 15">
    <name type="scientific">Colletotrichum higginsianum (strain IMI 349063)</name>
    <name type="common">Crucifer anthracnose fungus</name>
    <dbReference type="NCBI Taxonomy" id="759273"/>
    <lineage>
        <taxon>Eukaryota</taxon>
        <taxon>Fungi</taxon>
        <taxon>Dikarya</taxon>
        <taxon>Ascomycota</taxon>
        <taxon>Pezizomycotina</taxon>
        <taxon>Sordariomycetes</taxon>
        <taxon>Hypocreomycetidae</taxon>
        <taxon>Glomerellales</taxon>
        <taxon>Glomerellaceae</taxon>
        <taxon>Colletotrichum</taxon>
        <taxon>Colletotrichum destructivum species complex</taxon>
    </lineage>
</organism>
<accession>A0A1B7YTN8</accession>
<protein>
    <recommendedName>
        <fullName evidence="10">Dipeptidyl-peptidase V</fullName>
    </recommendedName>
</protein>
<keyword evidence="15" id="KW-1185">Reference proteome</keyword>
<keyword evidence="8" id="KW-0804">Transcription</keyword>
<dbReference type="EMBL" id="LTAN01000001">
    <property type="protein sequence ID" value="OBR15410.1"/>
    <property type="molecule type" value="Genomic_DNA"/>
</dbReference>
<dbReference type="VEuPathDB" id="FungiDB:CH63R_00590"/>
<dbReference type="SUPFAM" id="SSF82171">
    <property type="entry name" value="DPP6 N-terminal domain-like"/>
    <property type="match status" value="1"/>
</dbReference>
<keyword evidence="4" id="KW-0732">Signal</keyword>
<dbReference type="PANTHER" id="PTHR42776">
    <property type="entry name" value="SERINE PEPTIDASE S9 FAMILY MEMBER"/>
    <property type="match status" value="1"/>
</dbReference>
<evidence type="ECO:0000313" key="15">
    <source>
        <dbReference type="Proteomes" id="UP000092177"/>
    </source>
</evidence>
<dbReference type="GeneID" id="28859672"/>
<gene>
    <name evidence="14" type="ORF">CH63R_00590</name>
</gene>
<keyword evidence="6" id="KW-0720">Serine protease</keyword>
<dbReference type="InterPro" id="IPR009072">
    <property type="entry name" value="Histone-fold"/>
</dbReference>
<dbReference type="RefSeq" id="XP_018163927.1">
    <property type="nucleotide sequence ID" value="XM_018295565.1"/>
</dbReference>
<dbReference type="CDD" id="cd00076">
    <property type="entry name" value="HFD_SF"/>
    <property type="match status" value="1"/>
</dbReference>
<dbReference type="Gene3D" id="1.10.20.10">
    <property type="entry name" value="Histone, subunit A"/>
    <property type="match status" value="1"/>
</dbReference>
<dbReference type="Pfam" id="PF07524">
    <property type="entry name" value="Bromo_TP"/>
    <property type="match status" value="1"/>
</dbReference>
<keyword evidence="7" id="KW-0805">Transcription regulation</keyword>
<evidence type="ECO:0000256" key="4">
    <source>
        <dbReference type="ARBA" id="ARBA00022729"/>
    </source>
</evidence>
<dbReference type="InterPro" id="IPR011042">
    <property type="entry name" value="6-blade_b-propeller_TolB-like"/>
</dbReference>
<dbReference type="OrthoDB" id="416344at2759"/>
<comment type="subcellular location">
    <subcellularLocation>
        <location evidence="1">Nucleus</location>
    </subcellularLocation>
</comment>
<dbReference type="Proteomes" id="UP000092177">
    <property type="component" value="Chromosome 1"/>
</dbReference>
<name>A0A1B7YTN8_COLHI</name>
<evidence type="ECO:0000256" key="3">
    <source>
        <dbReference type="ARBA" id="ARBA00022670"/>
    </source>
</evidence>
<dbReference type="KEGG" id="chig:CH63R_00590"/>
<evidence type="ECO:0000313" key="14">
    <source>
        <dbReference type="EMBL" id="OBR15410.1"/>
    </source>
</evidence>
<evidence type="ECO:0000256" key="5">
    <source>
        <dbReference type="ARBA" id="ARBA00022801"/>
    </source>
</evidence>
<dbReference type="Gene3D" id="2.120.10.30">
    <property type="entry name" value="TolB, C-terminal domain"/>
    <property type="match status" value="1"/>
</dbReference>
<keyword evidence="5" id="KW-0378">Hydrolase</keyword>
<dbReference type="Pfam" id="PF00326">
    <property type="entry name" value="Peptidase_S9"/>
    <property type="match status" value="1"/>
</dbReference>
<evidence type="ECO:0000259" key="12">
    <source>
        <dbReference type="Pfam" id="PF00326"/>
    </source>
</evidence>
<reference evidence="15" key="1">
    <citation type="journal article" date="2017" name="BMC Genomics">
        <title>Gapless genome assembly of Colletotrichum higginsianum reveals chromosome structure and association of transposable elements with secondary metabolite gene clusters.</title>
        <authorList>
            <person name="Dallery J.-F."/>
            <person name="Lapalu N."/>
            <person name="Zampounis A."/>
            <person name="Pigne S."/>
            <person name="Luyten I."/>
            <person name="Amselem J."/>
            <person name="Wittenberg A.H.J."/>
            <person name="Zhou S."/>
            <person name="de Queiroz M.V."/>
            <person name="Robin G.P."/>
            <person name="Auger A."/>
            <person name="Hainaut M."/>
            <person name="Henrissat B."/>
            <person name="Kim K.-T."/>
            <person name="Lee Y.-H."/>
            <person name="Lespinet O."/>
            <person name="Schwartz D.C."/>
            <person name="Thon M.R."/>
            <person name="O'Connell R.J."/>
        </authorList>
    </citation>
    <scope>NUCLEOTIDE SEQUENCE [LARGE SCALE GENOMIC DNA]</scope>
    <source>
        <strain evidence="15">IMI 349063</strain>
    </source>
</reference>
<dbReference type="InterPro" id="IPR006565">
    <property type="entry name" value="BTP"/>
</dbReference>
<evidence type="ECO:0000256" key="9">
    <source>
        <dbReference type="ARBA" id="ARBA00023242"/>
    </source>
</evidence>
<evidence type="ECO:0000256" key="6">
    <source>
        <dbReference type="ARBA" id="ARBA00022825"/>
    </source>
</evidence>
<dbReference type="PANTHER" id="PTHR42776:SF13">
    <property type="entry name" value="DIPEPTIDYL-PEPTIDASE 5"/>
    <property type="match status" value="1"/>
</dbReference>
<dbReference type="GO" id="GO:0006508">
    <property type="term" value="P:proteolysis"/>
    <property type="evidence" value="ECO:0007669"/>
    <property type="project" value="UniProtKB-KW"/>
</dbReference>
<evidence type="ECO:0000256" key="2">
    <source>
        <dbReference type="ARBA" id="ARBA00010040"/>
    </source>
</evidence>
<comment type="similarity">
    <text evidence="2">Belongs to the peptidase S9C family.</text>
</comment>
<feature type="domain" description="Peptidase S9 prolyl oligopeptidase catalytic" evidence="12">
    <location>
        <begin position="479"/>
        <end position="669"/>
    </location>
</feature>
<evidence type="ECO:0000256" key="1">
    <source>
        <dbReference type="ARBA" id="ARBA00004123"/>
    </source>
</evidence>
<feature type="region of interest" description="Disordered" evidence="11">
    <location>
        <begin position="878"/>
        <end position="962"/>
    </location>
</feature>
<dbReference type="GO" id="GO:0004252">
    <property type="term" value="F:serine-type endopeptidase activity"/>
    <property type="evidence" value="ECO:0007669"/>
    <property type="project" value="TreeGrafter"/>
</dbReference>
<dbReference type="InterPro" id="IPR029058">
    <property type="entry name" value="AB_hydrolase_fold"/>
</dbReference>
<proteinExistence type="inferred from homology"/>
<dbReference type="GO" id="GO:0005634">
    <property type="term" value="C:nucleus"/>
    <property type="evidence" value="ECO:0007669"/>
    <property type="project" value="UniProtKB-SubCell"/>
</dbReference>
<dbReference type="GO" id="GO:0046982">
    <property type="term" value="F:protein heterodimerization activity"/>
    <property type="evidence" value="ECO:0007669"/>
    <property type="project" value="InterPro"/>
</dbReference>
<dbReference type="FunFam" id="3.40.50.1820:FF:000028">
    <property type="entry name" value="S9 family peptidase"/>
    <property type="match status" value="1"/>
</dbReference>
<sequence length="962" mass="106286">MMTIQASKFTPEVLLSAPRRSPGIPNPAGTKVLYTVSAYSFDSHRKTSQTRVLDVESGHSALLYEEASYGDATWISDREILLLRTGDKGTTSLLLGDITKPSVVTEIRHFEGSLSSLKVKRLSDDEVAIAVCVLTTPEGSMYNPAAEKKQHTTGKIYSSLFVRHWDTWISENQNSIWYGLLRKDDKTYKLEHPGLVNALEGSKLQSPVPPFGGAGDFDIGKNGIVFVARDPEISPAIYTKTDLYFVPLKAFTETKPPVPQLVKTSKLRGYSAAPVFSRDGEKVVFTRMKSDQYETDKPRLMLVPNVFDLASVQEFYQTDDGAGGWDARPEWITWSKDDSELYVSAEEHGRAKLWKLPSSPHEAIDLPAAVYEEGSVIEAKLLGDDGDKLFLSTSSRVENSAYWVLDPASKKTDLVSSSSKHGKSFGLSSSQCDEFWFKGAEGYDVHALVVKPSDFDENKKYPLAFLIHGGPQAAWMDSWSTRWNPAIFAEQGYIAVMPNPTGSTGYGQQHTDNIQNEWGGRPYVDLVKCFDHIEKNIPYIDSGNAVALGASYGGYMINWIQGHELGRKFKALVCHDGVFSTLNQWSTEELFFPLHDFGGPLWENREGYEKWDPAHHLDQWSTPQLVIHNELDYRLPISEGLAMFNVLQARGVPSKLLMFPDENHIKRNTDTYIRTMTPPPLLYHALLRPVVLQILRTTGYHASRPVVLDALTELAARYMYALCQATARHAADNNPEGEAPGIVDVRMALQELGAVPPDDVLADGRGAILGEIMDSIERGVRSGEAATMGDEPDGEEDLAMTTALAEVARERERVEDTRGVEEFTKWFSGPRNKSIREAAVGDGELEMGDYLNGSFIPLPTTLLAGPYLTEALVLKKKHSKTGEDSKYHGTIIGKGNDVGEVQVEGGDLPSIHTWRTKMQGPLSGSAPSATSPRIKEESRPPSSGLSSVGDRLGDDRDGMDLS</sequence>
<feature type="domain" description="Bromodomain associated" evidence="13">
    <location>
        <begin position="682"/>
        <end position="753"/>
    </location>
</feature>
<dbReference type="Gene3D" id="3.40.50.1820">
    <property type="entry name" value="alpha/beta hydrolase"/>
    <property type="match status" value="1"/>
</dbReference>
<keyword evidence="3" id="KW-0645">Protease</keyword>
<dbReference type="InterPro" id="IPR001375">
    <property type="entry name" value="Peptidase_S9_cat"/>
</dbReference>
<feature type="compositionally biased region" description="Basic and acidic residues" evidence="11">
    <location>
        <begin position="951"/>
        <end position="962"/>
    </location>
</feature>
<evidence type="ECO:0000256" key="11">
    <source>
        <dbReference type="SAM" id="MobiDB-lite"/>
    </source>
</evidence>
<evidence type="ECO:0000256" key="10">
    <source>
        <dbReference type="ARBA" id="ARBA00032829"/>
    </source>
</evidence>
<comment type="caution">
    <text evidence="14">The sequence shown here is derived from an EMBL/GenBank/DDBJ whole genome shotgun (WGS) entry which is preliminary data.</text>
</comment>
<keyword evidence="9" id="KW-0539">Nucleus</keyword>
<evidence type="ECO:0000256" key="8">
    <source>
        <dbReference type="ARBA" id="ARBA00023163"/>
    </source>
</evidence>
<dbReference type="AlphaFoldDB" id="A0A1B7YTN8"/>